<feature type="domain" description="CCA-adding enzyme C-terminal" evidence="12">
    <location>
        <begin position="292"/>
        <end position="434"/>
    </location>
</feature>
<evidence type="ECO:0000256" key="7">
    <source>
        <dbReference type="ARBA" id="ARBA00022842"/>
    </source>
</evidence>
<dbReference type="RefSeq" id="WP_167703362.1">
    <property type="nucleotide sequence ID" value="NZ_CP118168.1"/>
</dbReference>
<evidence type="ECO:0000256" key="5">
    <source>
        <dbReference type="ARBA" id="ARBA00022723"/>
    </source>
</evidence>
<evidence type="ECO:0000259" key="10">
    <source>
        <dbReference type="Pfam" id="PF01743"/>
    </source>
</evidence>
<keyword evidence="14" id="KW-1185">Reference proteome</keyword>
<gene>
    <name evidence="13" type="ORF">HCT46_03200</name>
</gene>
<evidence type="ECO:0000256" key="8">
    <source>
        <dbReference type="ARBA" id="ARBA00022884"/>
    </source>
</evidence>
<evidence type="ECO:0000256" key="9">
    <source>
        <dbReference type="RuleBase" id="RU003953"/>
    </source>
</evidence>
<dbReference type="SUPFAM" id="SSF81301">
    <property type="entry name" value="Nucleotidyltransferase"/>
    <property type="match status" value="1"/>
</dbReference>
<dbReference type="GO" id="GO:0046872">
    <property type="term" value="F:metal ion binding"/>
    <property type="evidence" value="ECO:0007669"/>
    <property type="project" value="UniProtKB-KW"/>
</dbReference>
<dbReference type="InterPro" id="IPR002646">
    <property type="entry name" value="PolA_pol_head_dom"/>
</dbReference>
<dbReference type="GO" id="GO:0008033">
    <property type="term" value="P:tRNA processing"/>
    <property type="evidence" value="ECO:0007669"/>
    <property type="project" value="UniProtKB-KW"/>
</dbReference>
<dbReference type="EMBL" id="JAATLK010000001">
    <property type="protein sequence ID" value="NIZ46923.1"/>
    <property type="molecule type" value="Genomic_DNA"/>
</dbReference>
<dbReference type="Gene3D" id="1.10.246.80">
    <property type="match status" value="1"/>
</dbReference>
<feature type="domain" description="tRNA nucleotidyltransferase/poly(A) polymerase RNA and SrmB- binding" evidence="11">
    <location>
        <begin position="177"/>
        <end position="237"/>
    </location>
</feature>
<comment type="cofactor">
    <cofactor evidence="1">
        <name>Mg(2+)</name>
        <dbReference type="ChEBI" id="CHEBI:18420"/>
    </cofactor>
</comment>
<dbReference type="Pfam" id="PF13735">
    <property type="entry name" value="tRNA_NucTran2_2"/>
    <property type="match status" value="1"/>
</dbReference>
<keyword evidence="8 9" id="KW-0694">RNA-binding</keyword>
<evidence type="ECO:0000256" key="1">
    <source>
        <dbReference type="ARBA" id="ARBA00001946"/>
    </source>
</evidence>
<evidence type="ECO:0000256" key="2">
    <source>
        <dbReference type="ARBA" id="ARBA00022679"/>
    </source>
</evidence>
<evidence type="ECO:0000256" key="3">
    <source>
        <dbReference type="ARBA" id="ARBA00022694"/>
    </source>
</evidence>
<keyword evidence="3" id="KW-0819">tRNA processing</keyword>
<evidence type="ECO:0000313" key="13">
    <source>
        <dbReference type="EMBL" id="NIZ46923.1"/>
    </source>
</evidence>
<dbReference type="Proteomes" id="UP000752013">
    <property type="component" value="Unassembled WGS sequence"/>
</dbReference>
<keyword evidence="7" id="KW-0460">Magnesium</keyword>
<dbReference type="AlphaFoldDB" id="A0A968KV61"/>
<dbReference type="EC" id="2.7.7.72" evidence="13"/>
<dbReference type="InterPro" id="IPR032810">
    <property type="entry name" value="CCA-adding_enz_C"/>
</dbReference>
<evidence type="ECO:0000259" key="11">
    <source>
        <dbReference type="Pfam" id="PF12627"/>
    </source>
</evidence>
<dbReference type="GO" id="GO:0000049">
    <property type="term" value="F:tRNA binding"/>
    <property type="evidence" value="ECO:0007669"/>
    <property type="project" value="TreeGrafter"/>
</dbReference>
<evidence type="ECO:0000256" key="6">
    <source>
        <dbReference type="ARBA" id="ARBA00022741"/>
    </source>
</evidence>
<dbReference type="InterPro" id="IPR043519">
    <property type="entry name" value="NT_sf"/>
</dbReference>
<dbReference type="Pfam" id="PF12627">
    <property type="entry name" value="PolyA_pol_RNAbd"/>
    <property type="match status" value="1"/>
</dbReference>
<protein>
    <submittedName>
        <fullName evidence="13">CCA tRNA nucleotidyltransferase</fullName>
        <ecNumber evidence="13">2.7.7.72</ecNumber>
    </submittedName>
</protein>
<dbReference type="NCBIfam" id="NF009814">
    <property type="entry name" value="PRK13299.1"/>
    <property type="match status" value="1"/>
</dbReference>
<dbReference type="InterPro" id="IPR050264">
    <property type="entry name" value="Bact_CCA-adding_enz_type3_sf"/>
</dbReference>
<feature type="domain" description="Poly A polymerase head" evidence="10">
    <location>
        <begin position="28"/>
        <end position="148"/>
    </location>
</feature>
<proteinExistence type="inferred from homology"/>
<dbReference type="InterPro" id="IPR032828">
    <property type="entry name" value="PolyA_RNA-bd"/>
</dbReference>
<keyword evidence="6" id="KW-0547">Nucleotide-binding</keyword>
<keyword evidence="4 13" id="KW-0548">Nucleotidyltransferase</keyword>
<sequence length="440" mass="50394">MHNELPFPKFQNTLHSIAKKFYDHGFSCYVVGGAVRDHFLKKESLDIDLATNASPKEVSKIFKQTIPTGINHGTVTILYHNIPFEVTTFRTESDYTDFRRPDTVAFVQSIDEDLKRRDFTINAIAYDILHNEFYDPLGGIDAIMQQELKAIGSPQERFHEDVLRILRGIRFLSQLPNFELERNTALAMKQQAIHLTHVSKERITKELKKLLTGSRASYAIDIAYQLGITEILFPELNFYHQKIILPNQTLWQTLLTALTYTPNEALHLRIAIFLSALGENEPASESYQAIYHSAKQAEILLTRYKSSNAMKVKVSHLIRHQELILLDTWSDGDIRRWLSKVGIEHVDELLLLNKALYRACMRSVFDLDVFYQRVSLIIQANPTIQIQQLAINGSDLVAIGVPVGKQIGELLQQLLELVLEDPEFNTKTHLMQAAKFFMTT</sequence>
<dbReference type="Gene3D" id="1.10.3090.10">
    <property type="entry name" value="cca-adding enzyme, domain 2"/>
    <property type="match status" value="1"/>
</dbReference>
<dbReference type="CDD" id="cd05398">
    <property type="entry name" value="NT_ClassII-CCAase"/>
    <property type="match status" value="1"/>
</dbReference>
<dbReference type="GO" id="GO:0000166">
    <property type="term" value="F:nucleotide binding"/>
    <property type="evidence" value="ECO:0007669"/>
    <property type="project" value="UniProtKB-KW"/>
</dbReference>
<dbReference type="Gene3D" id="3.30.460.10">
    <property type="entry name" value="Beta Polymerase, domain 2"/>
    <property type="match status" value="1"/>
</dbReference>
<dbReference type="Pfam" id="PF01743">
    <property type="entry name" value="PolyA_pol"/>
    <property type="match status" value="1"/>
</dbReference>
<dbReference type="PANTHER" id="PTHR46173:SF1">
    <property type="entry name" value="CCA TRNA NUCLEOTIDYLTRANSFERASE 1, MITOCHONDRIAL"/>
    <property type="match status" value="1"/>
</dbReference>
<dbReference type="PANTHER" id="PTHR46173">
    <property type="entry name" value="CCA TRNA NUCLEOTIDYLTRANSFERASE 1, MITOCHONDRIAL"/>
    <property type="match status" value="1"/>
</dbReference>
<evidence type="ECO:0000256" key="4">
    <source>
        <dbReference type="ARBA" id="ARBA00022695"/>
    </source>
</evidence>
<comment type="similarity">
    <text evidence="9">Belongs to the tRNA nucleotidyltransferase/poly(A) polymerase family.</text>
</comment>
<reference evidence="13" key="1">
    <citation type="submission" date="2020-03" db="EMBL/GenBank/DDBJ databases">
        <title>Spirochaetal bacteria isolated from arthropods constitute a novel genus Entomospira genus novum within the order Spirochaetales.</title>
        <authorList>
            <person name="Grana-Miraglia L."/>
            <person name="Sikutova S."/>
            <person name="Fingerle V."/>
            <person name="Sing A."/>
            <person name="Castillo-Ramirez S."/>
            <person name="Margos G."/>
            <person name="Rudolf I."/>
        </authorList>
    </citation>
    <scope>NUCLEOTIDE SEQUENCE</scope>
    <source>
        <strain evidence="13">BR208</strain>
    </source>
</reference>
<comment type="caution">
    <text evidence="13">The sequence shown here is derived from an EMBL/GenBank/DDBJ whole genome shotgun (WGS) entry which is preliminary data.</text>
</comment>
<dbReference type="SUPFAM" id="SSF81891">
    <property type="entry name" value="Poly A polymerase C-terminal region-like"/>
    <property type="match status" value="1"/>
</dbReference>
<keyword evidence="2 9" id="KW-0808">Transferase</keyword>
<dbReference type="GO" id="GO:0004810">
    <property type="term" value="F:CCA tRNA nucleotidyltransferase activity"/>
    <property type="evidence" value="ECO:0007669"/>
    <property type="project" value="UniProtKB-EC"/>
</dbReference>
<accession>A0A968KV61</accession>
<name>A0A968KV61_9SPIO</name>
<evidence type="ECO:0000313" key="14">
    <source>
        <dbReference type="Proteomes" id="UP000752013"/>
    </source>
</evidence>
<keyword evidence="5" id="KW-0479">Metal-binding</keyword>
<evidence type="ECO:0000259" key="12">
    <source>
        <dbReference type="Pfam" id="PF13735"/>
    </source>
</evidence>
<organism evidence="13 14">
    <name type="scientific">Entomospira nematocerorum</name>
    <dbReference type="NCBI Taxonomy" id="2719987"/>
    <lineage>
        <taxon>Bacteria</taxon>
        <taxon>Pseudomonadati</taxon>
        <taxon>Spirochaetota</taxon>
        <taxon>Spirochaetia</taxon>
        <taxon>Spirochaetales</taxon>
        <taxon>Spirochaetaceae</taxon>
        <taxon>Entomospira</taxon>
    </lineage>
</organism>